<name>A0AAE8BFL5_9CAUD</name>
<dbReference type="GeneID" id="77925681"/>
<evidence type="ECO:0000256" key="1">
    <source>
        <dbReference type="SAM" id="MobiDB-lite"/>
    </source>
</evidence>
<protein>
    <submittedName>
        <fullName evidence="2">Uncharacterized protein</fullName>
    </submittedName>
</protein>
<evidence type="ECO:0000313" key="2">
    <source>
        <dbReference type="EMBL" id="QYN80303.1"/>
    </source>
</evidence>
<keyword evidence="3" id="KW-1185">Reference proteome</keyword>
<accession>A0AAE8BFL5</accession>
<proteinExistence type="predicted"/>
<dbReference type="RefSeq" id="YP_010650109.1">
    <property type="nucleotide sequence ID" value="NC_070776.1"/>
</dbReference>
<reference evidence="3" key="1">
    <citation type="journal article" date="2021" name="Viruses">
        <title>Novel Viruses That Lyse Plant and Human Strains of Kosakonia cowanii.</title>
        <authorList>
            <person name="Petrzik K."/>
            <person name="Brazdova S."/>
            <person name="Krawczyk K."/>
        </authorList>
    </citation>
    <scope>NUCLEOTIDE SEQUENCE [LARGE SCALE GENOMIC DNA]</scope>
</reference>
<dbReference type="KEGG" id="vg:77925681"/>
<dbReference type="Proteomes" id="UP000828441">
    <property type="component" value="Segment"/>
</dbReference>
<dbReference type="EMBL" id="MZ348423">
    <property type="protein sequence ID" value="QYN80303.1"/>
    <property type="molecule type" value="Genomic_DNA"/>
</dbReference>
<feature type="region of interest" description="Disordered" evidence="1">
    <location>
        <begin position="83"/>
        <end position="124"/>
    </location>
</feature>
<sequence length="218" mass="24200">MLNFNEFITESVELVTEAGERMTQDKWLSVFNAMDKKDWGSSASFATKARELFGIDSSSQKEYYKVTAAHKKFLTVAQGGTLPAKAPAKPKAPKAAPVAPKPMAQPKAVPAAKPTPKVEAKPAAPKLGFDTSSLVKKYKQLSALINDIEGDTRVLVREYDKLRNGQHMNNLETPDLYELYLSIESLKYTQPLHKEISAKLRSANELKGRAEKYAKSRK</sequence>
<organism evidence="2 3">
    <name type="scientific">Kosakonia phage 305</name>
    <dbReference type="NCBI Taxonomy" id="2863193"/>
    <lineage>
        <taxon>Viruses</taxon>
        <taxon>Duplodnaviria</taxon>
        <taxon>Heunggongvirae</taxon>
        <taxon>Uroviricota</taxon>
        <taxon>Caudoviricetes</taxon>
        <taxon>Pantevenvirales</taxon>
        <taxon>Straboviridae</taxon>
        <taxon>Tevenvirinae</taxon>
        <taxon>Kanagawavirus</taxon>
        <taxon>Kanagawavirus threeohfive</taxon>
    </lineage>
</organism>
<evidence type="ECO:0000313" key="3">
    <source>
        <dbReference type="Proteomes" id="UP000828441"/>
    </source>
</evidence>